<dbReference type="OrthoDB" id="1683298at2"/>
<reference evidence="2 3" key="1">
    <citation type="submission" date="2009-10" db="EMBL/GenBank/DDBJ databases">
        <title>Complete sequence of chromosome of Ammonifex degensii KC4.</title>
        <authorList>
            <consortium name="US DOE Joint Genome Institute"/>
            <person name="Kerfeld C."/>
            <person name="Goodner B."/>
            <person name="Huber H."/>
            <person name="Stetter K."/>
            <person name="Lucas S."/>
            <person name="Copeland A."/>
            <person name="Lapidus A."/>
            <person name="Glavina del Rio T."/>
            <person name="Dalin E."/>
            <person name="Tice H."/>
            <person name="Bruce D."/>
            <person name="Goodwin L."/>
            <person name="Pitluck S."/>
            <person name="Saunders E."/>
            <person name="Brettin T."/>
            <person name="Detter J.C."/>
            <person name="Han C."/>
            <person name="Larimer F."/>
            <person name="Land M."/>
            <person name="Hauser L."/>
            <person name="Kyrpides N."/>
            <person name="Ovchinnikova G."/>
            <person name="Richardson P."/>
        </authorList>
    </citation>
    <scope>NUCLEOTIDE SEQUENCE [LARGE SCALE GENOMIC DNA]</scope>
    <source>
        <strain evidence="3">DSM 10501 / KC4</strain>
    </source>
</reference>
<dbReference type="InterPro" id="IPR005085">
    <property type="entry name" value="CBM25"/>
</dbReference>
<dbReference type="SMART" id="SM01066">
    <property type="entry name" value="CBM_25"/>
    <property type="match status" value="1"/>
</dbReference>
<feature type="domain" description="Carbohydrate binding module family 25" evidence="1">
    <location>
        <begin position="29"/>
        <end position="112"/>
    </location>
</feature>
<dbReference type="InterPro" id="IPR013783">
    <property type="entry name" value="Ig-like_fold"/>
</dbReference>
<sequence length="134" mass="14831">MLLEESREVLHPADLPGGVVVDPTPITAGEEVTIFYNGCLSQSGASQIYLHLGFGPPDNWHRVQDLKMSRTSWGWVRTISIPFDEERLNFCFWDGAGNWDNNNGLNWSYIIHGPGNPLFSRLPGTGSPGLQTSC</sequence>
<dbReference type="AlphaFoldDB" id="C9RCJ6"/>
<accession>C9RCJ6</accession>
<name>C9RCJ6_AMMDK</name>
<gene>
    <name evidence="2" type="ordered locus">Adeg_0832</name>
</gene>
<dbReference type="RefSeq" id="WP_015738850.1">
    <property type="nucleotide sequence ID" value="NC_013385.1"/>
</dbReference>
<dbReference type="eggNOG" id="ENOG5032Z2V">
    <property type="taxonomic scope" value="Bacteria"/>
</dbReference>
<organism evidence="2 3">
    <name type="scientific">Ammonifex degensii (strain DSM 10501 / KC4)</name>
    <dbReference type="NCBI Taxonomy" id="429009"/>
    <lineage>
        <taxon>Bacteria</taxon>
        <taxon>Bacillati</taxon>
        <taxon>Bacillota</taxon>
        <taxon>Clostridia</taxon>
        <taxon>Thermoanaerobacterales</taxon>
        <taxon>Thermoanaerobacteraceae</taxon>
        <taxon>Ammonifex</taxon>
    </lineage>
</organism>
<dbReference type="CAZy" id="CBM25">
    <property type="family name" value="Carbohydrate-Binding Module Family 25"/>
</dbReference>
<evidence type="ECO:0000313" key="3">
    <source>
        <dbReference type="Proteomes" id="UP000002620"/>
    </source>
</evidence>
<dbReference type="Gene3D" id="2.60.40.10">
    <property type="entry name" value="Immunoglobulins"/>
    <property type="match status" value="1"/>
</dbReference>
<dbReference type="STRING" id="429009.Adeg_0832"/>
<dbReference type="KEGG" id="adg:Adeg_0832"/>
<proteinExistence type="predicted"/>
<protein>
    <submittedName>
        <fullName evidence="2">Carbohydrate binding family 25</fullName>
    </submittedName>
</protein>
<evidence type="ECO:0000259" key="1">
    <source>
        <dbReference type="SMART" id="SM01066"/>
    </source>
</evidence>
<keyword evidence="3" id="KW-1185">Reference proteome</keyword>
<dbReference type="EMBL" id="CP001785">
    <property type="protein sequence ID" value="ACX51973.1"/>
    <property type="molecule type" value="Genomic_DNA"/>
</dbReference>
<dbReference type="GO" id="GO:2001070">
    <property type="term" value="F:starch binding"/>
    <property type="evidence" value="ECO:0007669"/>
    <property type="project" value="InterPro"/>
</dbReference>
<dbReference type="HOGENOM" id="CLU_152619_0_0_9"/>
<dbReference type="Proteomes" id="UP000002620">
    <property type="component" value="Chromosome"/>
</dbReference>
<dbReference type="Pfam" id="PF16760">
    <property type="entry name" value="CBM53"/>
    <property type="match status" value="1"/>
</dbReference>
<evidence type="ECO:0000313" key="2">
    <source>
        <dbReference type="EMBL" id="ACX51973.1"/>
    </source>
</evidence>